<dbReference type="Proteomes" id="UP000039865">
    <property type="component" value="Unassembled WGS sequence"/>
</dbReference>
<feature type="transmembrane region" description="Helical" evidence="8">
    <location>
        <begin position="40"/>
        <end position="61"/>
    </location>
</feature>
<keyword evidence="3 8" id="KW-0812">Transmembrane</keyword>
<dbReference type="InParanoid" id="A0A078A0R8"/>
<dbReference type="Pfam" id="PF06624">
    <property type="entry name" value="RAMP4"/>
    <property type="match status" value="1"/>
</dbReference>
<dbReference type="GO" id="GO:0030968">
    <property type="term" value="P:endoplasmic reticulum unfolded protein response"/>
    <property type="evidence" value="ECO:0007669"/>
    <property type="project" value="TreeGrafter"/>
</dbReference>
<evidence type="ECO:0000313" key="10">
    <source>
        <dbReference type="Proteomes" id="UP000039865"/>
    </source>
</evidence>
<evidence type="ECO:0000256" key="3">
    <source>
        <dbReference type="ARBA" id="ARBA00022692"/>
    </source>
</evidence>
<evidence type="ECO:0000313" key="9">
    <source>
        <dbReference type="EMBL" id="CDW75452.1"/>
    </source>
</evidence>
<evidence type="ECO:0000256" key="1">
    <source>
        <dbReference type="ARBA" id="ARBA00004389"/>
    </source>
</evidence>
<comment type="similarity">
    <text evidence="2">Belongs to the RAMP4 family.</text>
</comment>
<dbReference type="PANTHER" id="PTHR15601:SF0">
    <property type="entry name" value="GEO09675P1"/>
    <property type="match status" value="1"/>
</dbReference>
<name>A0A078A0R8_STYLE</name>
<dbReference type="OMA" id="KYATTPW"/>
<dbReference type="InterPro" id="IPR010580">
    <property type="entry name" value="ER_stress-assoc"/>
</dbReference>
<accession>A0A078A0R8</accession>
<keyword evidence="6 8" id="KW-0472">Membrane</keyword>
<keyword evidence="4" id="KW-0256">Endoplasmic reticulum</keyword>
<evidence type="ECO:0000256" key="4">
    <source>
        <dbReference type="ARBA" id="ARBA00022824"/>
    </source>
</evidence>
<keyword evidence="10" id="KW-1185">Reference proteome</keyword>
<feature type="region of interest" description="Disordered" evidence="7">
    <location>
        <begin position="1"/>
        <end position="34"/>
    </location>
</feature>
<organism evidence="9 10">
    <name type="scientific">Stylonychia lemnae</name>
    <name type="common">Ciliate</name>
    <dbReference type="NCBI Taxonomy" id="5949"/>
    <lineage>
        <taxon>Eukaryota</taxon>
        <taxon>Sar</taxon>
        <taxon>Alveolata</taxon>
        <taxon>Ciliophora</taxon>
        <taxon>Intramacronucleata</taxon>
        <taxon>Spirotrichea</taxon>
        <taxon>Stichotrichia</taxon>
        <taxon>Sporadotrichida</taxon>
        <taxon>Oxytrichidae</taxon>
        <taxon>Stylonychinae</taxon>
        <taxon>Stylonychia</taxon>
    </lineage>
</organism>
<evidence type="ECO:0000256" key="2">
    <source>
        <dbReference type="ARBA" id="ARBA00005500"/>
    </source>
</evidence>
<evidence type="ECO:0000256" key="8">
    <source>
        <dbReference type="SAM" id="Phobius"/>
    </source>
</evidence>
<sequence length="71" mass="7693">MGKATADRRLKHRGNMYEQNIHKSGETPSSLRKSEDKIPVGPVVLGLFLFLVVGSALFQVLNASINAGVVE</sequence>
<evidence type="ECO:0000256" key="5">
    <source>
        <dbReference type="ARBA" id="ARBA00022989"/>
    </source>
</evidence>
<dbReference type="GO" id="GO:0005789">
    <property type="term" value="C:endoplasmic reticulum membrane"/>
    <property type="evidence" value="ECO:0007669"/>
    <property type="project" value="UniProtKB-SubCell"/>
</dbReference>
<dbReference type="FunCoup" id="A0A078A0R8">
    <property type="interactions" value="8"/>
</dbReference>
<proteinExistence type="inferred from homology"/>
<evidence type="ECO:0008006" key="11">
    <source>
        <dbReference type="Google" id="ProtNLM"/>
    </source>
</evidence>
<gene>
    <name evidence="9" type="primary">Contig7457.g7967</name>
    <name evidence="9" type="ORF">STYLEM_4442</name>
</gene>
<comment type="subcellular location">
    <subcellularLocation>
        <location evidence="1">Endoplasmic reticulum membrane</location>
        <topology evidence="1">Single-pass membrane protein</topology>
    </subcellularLocation>
</comment>
<evidence type="ECO:0000256" key="7">
    <source>
        <dbReference type="SAM" id="MobiDB-lite"/>
    </source>
</evidence>
<dbReference type="PANTHER" id="PTHR15601">
    <property type="entry name" value="STRESS ASSOCIATED ENDOPLASMIC RETICULUM PROTEIN SERP1/RAMP4"/>
    <property type="match status" value="1"/>
</dbReference>
<evidence type="ECO:0000256" key="6">
    <source>
        <dbReference type="ARBA" id="ARBA00023136"/>
    </source>
</evidence>
<keyword evidence="5 8" id="KW-1133">Transmembrane helix</keyword>
<reference evidence="9 10" key="1">
    <citation type="submission" date="2014-06" db="EMBL/GenBank/DDBJ databases">
        <authorList>
            <person name="Swart Estienne"/>
        </authorList>
    </citation>
    <scope>NUCLEOTIDE SEQUENCE [LARGE SCALE GENOMIC DNA]</scope>
    <source>
        <strain evidence="9 10">130c</strain>
    </source>
</reference>
<dbReference type="AlphaFoldDB" id="A0A078A0R8"/>
<dbReference type="EMBL" id="CCKQ01004303">
    <property type="protein sequence ID" value="CDW75452.1"/>
    <property type="molecule type" value="Genomic_DNA"/>
</dbReference>
<protein>
    <recommendedName>
        <fullName evidence="11">Stress-associated endoplasmic reticulum protein 2-like</fullName>
    </recommendedName>
</protein>